<dbReference type="Proteomes" id="UP001458880">
    <property type="component" value="Unassembled WGS sequence"/>
</dbReference>
<protein>
    <submittedName>
        <fullName evidence="2">Transposase IS4</fullName>
    </submittedName>
</protein>
<evidence type="ECO:0000313" key="2">
    <source>
        <dbReference type="EMBL" id="KAK9688188.1"/>
    </source>
</evidence>
<organism evidence="2 3">
    <name type="scientific">Popillia japonica</name>
    <name type="common">Japanese beetle</name>
    <dbReference type="NCBI Taxonomy" id="7064"/>
    <lineage>
        <taxon>Eukaryota</taxon>
        <taxon>Metazoa</taxon>
        <taxon>Ecdysozoa</taxon>
        <taxon>Arthropoda</taxon>
        <taxon>Hexapoda</taxon>
        <taxon>Insecta</taxon>
        <taxon>Pterygota</taxon>
        <taxon>Neoptera</taxon>
        <taxon>Endopterygota</taxon>
        <taxon>Coleoptera</taxon>
        <taxon>Polyphaga</taxon>
        <taxon>Scarabaeiformia</taxon>
        <taxon>Scarabaeidae</taxon>
        <taxon>Rutelinae</taxon>
        <taxon>Popillia</taxon>
    </lineage>
</organism>
<dbReference type="Pfam" id="PF13843">
    <property type="entry name" value="DDE_Tnp_1_7"/>
    <property type="match status" value="1"/>
</dbReference>
<dbReference type="PANTHER" id="PTHR46599">
    <property type="entry name" value="PIGGYBAC TRANSPOSABLE ELEMENT-DERIVED PROTEIN 4"/>
    <property type="match status" value="1"/>
</dbReference>
<feature type="domain" description="PiggyBac transposable element-derived protein" evidence="1">
    <location>
        <begin position="12"/>
        <end position="56"/>
    </location>
</feature>
<evidence type="ECO:0000313" key="3">
    <source>
        <dbReference type="Proteomes" id="UP001458880"/>
    </source>
</evidence>
<comment type="caution">
    <text evidence="2">The sequence shown here is derived from an EMBL/GenBank/DDBJ whole genome shotgun (WGS) entry which is preliminary data.</text>
</comment>
<sequence length="173" mass="20411">MHHSKQDDHGLPEINAFYNSTKSGVDAVDEKTSKYSCSRRTRRWPMAIFYRIVDMCSKCSKYSCSRRTRRWPMAIFYRIVDMCSVNAYVIHQSCANAHKVDRLDFLKLLAKQLYEPLLREQSQKQNLPRELKASIFRILKMTHDAPNDAQDVLPRNQRKYCSVCDPKLKRKFS</sequence>
<reference evidence="2 3" key="1">
    <citation type="journal article" date="2024" name="BMC Genomics">
        <title>De novo assembly and annotation of Popillia japonica's genome with initial clues to its potential as an invasive pest.</title>
        <authorList>
            <person name="Cucini C."/>
            <person name="Boschi S."/>
            <person name="Funari R."/>
            <person name="Cardaioli E."/>
            <person name="Iannotti N."/>
            <person name="Marturano G."/>
            <person name="Paoli F."/>
            <person name="Bruttini M."/>
            <person name="Carapelli A."/>
            <person name="Frati F."/>
            <person name="Nardi F."/>
        </authorList>
    </citation>
    <scope>NUCLEOTIDE SEQUENCE [LARGE SCALE GENOMIC DNA]</scope>
    <source>
        <strain evidence="2">DMR45628</strain>
    </source>
</reference>
<dbReference type="PANTHER" id="PTHR46599:SF3">
    <property type="entry name" value="PIGGYBAC TRANSPOSABLE ELEMENT-DERIVED PROTEIN 4"/>
    <property type="match status" value="1"/>
</dbReference>
<evidence type="ECO:0000259" key="1">
    <source>
        <dbReference type="Pfam" id="PF13843"/>
    </source>
</evidence>
<dbReference type="EMBL" id="JASPKY010000602">
    <property type="protein sequence ID" value="KAK9688188.1"/>
    <property type="molecule type" value="Genomic_DNA"/>
</dbReference>
<gene>
    <name evidence="2" type="ORF">QE152_g35727</name>
</gene>
<dbReference type="InterPro" id="IPR029526">
    <property type="entry name" value="PGBD"/>
</dbReference>
<proteinExistence type="predicted"/>
<accession>A0AAW1IF20</accession>
<keyword evidence="3" id="KW-1185">Reference proteome</keyword>
<name>A0AAW1IF20_POPJA</name>
<dbReference type="AlphaFoldDB" id="A0AAW1IF20"/>